<protein>
    <submittedName>
        <fullName evidence="3">HMG box domain-containing protein</fullName>
    </submittedName>
</protein>
<dbReference type="AlphaFoldDB" id="A0A0N5APW6"/>
<evidence type="ECO:0000313" key="2">
    <source>
        <dbReference type="Proteomes" id="UP000046393"/>
    </source>
</evidence>
<evidence type="ECO:0000256" key="1">
    <source>
        <dbReference type="SAM" id="MobiDB-lite"/>
    </source>
</evidence>
<sequence length="75" mass="8828">MLVISSDANDDDDDEGKKKKKRLRRRRSLFVYVVEYHQKLKAMEHKVAACNTNPEKTIIQLMMMMMLEIVENGRS</sequence>
<dbReference type="Proteomes" id="UP000046393">
    <property type="component" value="Unplaced"/>
</dbReference>
<dbReference type="WBParaSite" id="SMUV_0000670701-mRNA-1">
    <property type="protein sequence ID" value="SMUV_0000670701-mRNA-1"/>
    <property type="gene ID" value="SMUV_0000670701"/>
</dbReference>
<keyword evidence="2" id="KW-1185">Reference proteome</keyword>
<evidence type="ECO:0000313" key="3">
    <source>
        <dbReference type="WBParaSite" id="SMUV_0000670701-mRNA-1"/>
    </source>
</evidence>
<name>A0A0N5APW6_9BILA</name>
<reference evidence="3" key="1">
    <citation type="submission" date="2017-02" db="UniProtKB">
        <authorList>
            <consortium name="WormBaseParasite"/>
        </authorList>
    </citation>
    <scope>IDENTIFICATION</scope>
</reference>
<feature type="region of interest" description="Disordered" evidence="1">
    <location>
        <begin position="1"/>
        <end position="23"/>
    </location>
</feature>
<organism evidence="2 3">
    <name type="scientific">Syphacia muris</name>
    <dbReference type="NCBI Taxonomy" id="451379"/>
    <lineage>
        <taxon>Eukaryota</taxon>
        <taxon>Metazoa</taxon>
        <taxon>Ecdysozoa</taxon>
        <taxon>Nematoda</taxon>
        <taxon>Chromadorea</taxon>
        <taxon>Rhabditida</taxon>
        <taxon>Spirurina</taxon>
        <taxon>Oxyuridomorpha</taxon>
        <taxon>Oxyuroidea</taxon>
        <taxon>Oxyuridae</taxon>
        <taxon>Syphacia</taxon>
    </lineage>
</organism>
<accession>A0A0N5APW6</accession>
<proteinExistence type="predicted"/>